<dbReference type="InterPro" id="IPR039418">
    <property type="entry name" value="LexA-like"/>
</dbReference>
<dbReference type="InterPro" id="IPR015927">
    <property type="entry name" value="Peptidase_S24_S26A/B/C"/>
</dbReference>
<dbReference type="PANTHER" id="PTHR33516:SF2">
    <property type="entry name" value="LEXA REPRESSOR-RELATED"/>
    <property type="match status" value="1"/>
</dbReference>
<dbReference type="EMBL" id="CP045997">
    <property type="protein sequence ID" value="QHV97887.1"/>
    <property type="molecule type" value="Genomic_DNA"/>
</dbReference>
<dbReference type="CDD" id="cd06529">
    <property type="entry name" value="S24_LexA-like"/>
    <property type="match status" value="1"/>
</dbReference>
<name>A0A6P1W1J0_9BACT</name>
<dbReference type="SUPFAM" id="SSF51306">
    <property type="entry name" value="LexA/Signal peptidase"/>
    <property type="match status" value="1"/>
</dbReference>
<dbReference type="Proteomes" id="UP000464577">
    <property type="component" value="Chromosome"/>
</dbReference>
<dbReference type="InterPro" id="IPR036286">
    <property type="entry name" value="LexA/Signal_pep-like_sf"/>
</dbReference>
<dbReference type="PANTHER" id="PTHR33516">
    <property type="entry name" value="LEXA REPRESSOR"/>
    <property type="match status" value="1"/>
</dbReference>
<dbReference type="Pfam" id="PF00717">
    <property type="entry name" value="Peptidase_S24"/>
    <property type="match status" value="1"/>
</dbReference>
<dbReference type="Gene3D" id="2.10.109.10">
    <property type="entry name" value="Umud Fragment, subunit A"/>
    <property type="match status" value="1"/>
</dbReference>
<dbReference type="RefSeq" id="WP_162388300.1">
    <property type="nucleotide sequence ID" value="NZ_CP045997.1"/>
</dbReference>
<dbReference type="KEGG" id="senf:GJR95_24040"/>
<evidence type="ECO:0000313" key="3">
    <source>
        <dbReference type="Proteomes" id="UP000464577"/>
    </source>
</evidence>
<reference evidence="2 3" key="1">
    <citation type="submission" date="2019-11" db="EMBL/GenBank/DDBJ databases">
        <title>Spirosoma endbachense sp. nov., isolated from a natural salt meadow.</title>
        <authorList>
            <person name="Rojas J."/>
            <person name="Ambika Manirajan B."/>
            <person name="Ratering S."/>
            <person name="Suarez C."/>
            <person name="Geissler-Plaum R."/>
            <person name="Schnell S."/>
        </authorList>
    </citation>
    <scope>NUCLEOTIDE SEQUENCE [LARGE SCALE GENOMIC DNA]</scope>
    <source>
        <strain evidence="2 3">I-24</strain>
    </source>
</reference>
<evidence type="ECO:0000313" key="2">
    <source>
        <dbReference type="EMBL" id="QHV97887.1"/>
    </source>
</evidence>
<protein>
    <submittedName>
        <fullName evidence="2">DNA repair protein</fullName>
    </submittedName>
</protein>
<sequence length="170" mass="19255">MIDTLDPIPPGNIWAIDPSERVPIPFYLSTVQAGFPNPAENFLRQRLNLQDLCVQHPDATYFVEAAGESMIEDYIYPGSILVVDAALLVESGKIIVCWVNGACTVKRFVRYGKLVVLFPSNAHYTPLYIHPETDQFLVLGVVVRIVSKPPRWDSDQLKTAQDYVRTHRRE</sequence>
<dbReference type="AlphaFoldDB" id="A0A6P1W1J0"/>
<proteinExistence type="predicted"/>
<gene>
    <name evidence="2" type="ORF">GJR95_24040</name>
</gene>
<feature type="domain" description="Peptidase S24/S26A/S26B/S26C" evidence="1">
    <location>
        <begin position="25"/>
        <end position="143"/>
    </location>
</feature>
<dbReference type="InterPro" id="IPR050077">
    <property type="entry name" value="LexA_repressor"/>
</dbReference>
<organism evidence="2 3">
    <name type="scientific">Spirosoma endbachense</name>
    <dbReference type="NCBI Taxonomy" id="2666025"/>
    <lineage>
        <taxon>Bacteria</taxon>
        <taxon>Pseudomonadati</taxon>
        <taxon>Bacteroidota</taxon>
        <taxon>Cytophagia</taxon>
        <taxon>Cytophagales</taxon>
        <taxon>Cytophagaceae</taxon>
        <taxon>Spirosoma</taxon>
    </lineage>
</organism>
<evidence type="ECO:0000259" key="1">
    <source>
        <dbReference type="Pfam" id="PF00717"/>
    </source>
</evidence>
<keyword evidence="3" id="KW-1185">Reference proteome</keyword>
<accession>A0A6P1W1J0</accession>